<keyword evidence="1" id="KW-0175">Coiled coil</keyword>
<dbReference type="PATRIC" id="fig|1263865.4.peg.4325"/>
<dbReference type="GO" id="GO:0005524">
    <property type="term" value="F:ATP binding"/>
    <property type="evidence" value="ECO:0007669"/>
    <property type="project" value="InterPro"/>
</dbReference>
<feature type="coiled-coil region" evidence="1">
    <location>
        <begin position="633"/>
        <end position="677"/>
    </location>
</feature>
<dbReference type="InterPro" id="IPR027417">
    <property type="entry name" value="P-loop_NTPase"/>
</dbReference>
<dbReference type="NCBIfam" id="NF045780">
    <property type="entry name" value="TrlF_fam_ATP"/>
    <property type="match status" value="1"/>
</dbReference>
<accession>V4RV93</accession>
<name>V4RV93_STUCH</name>
<evidence type="ECO:0000313" key="3">
    <source>
        <dbReference type="EMBL" id="ESQ97121.1"/>
    </source>
</evidence>
<dbReference type="SUPFAM" id="SSF89550">
    <property type="entry name" value="PHP domain-like"/>
    <property type="match status" value="1"/>
</dbReference>
<dbReference type="GO" id="GO:0004534">
    <property type="term" value="F:5'-3' RNA exonuclease activity"/>
    <property type="evidence" value="ECO:0007669"/>
    <property type="project" value="TreeGrafter"/>
</dbReference>
<dbReference type="InterPro" id="IPR054787">
    <property type="entry name" value="TrlF_ATPase"/>
</dbReference>
<organism evidence="3 4">
    <name type="scientific">Stutzerimonas chloritidismutans AW-1</name>
    <dbReference type="NCBI Taxonomy" id="1263865"/>
    <lineage>
        <taxon>Bacteria</taxon>
        <taxon>Pseudomonadati</taxon>
        <taxon>Pseudomonadota</taxon>
        <taxon>Gammaproteobacteria</taxon>
        <taxon>Pseudomonadales</taxon>
        <taxon>Pseudomonadaceae</taxon>
        <taxon>Stutzerimonas</taxon>
    </lineage>
</organism>
<proteinExistence type="predicted"/>
<dbReference type="Pfam" id="PF13304">
    <property type="entry name" value="AAA_21"/>
    <property type="match status" value="1"/>
</dbReference>
<dbReference type="InterPro" id="IPR003959">
    <property type="entry name" value="ATPase_AAA_core"/>
</dbReference>
<dbReference type="InterPro" id="IPR016195">
    <property type="entry name" value="Pol/histidinol_Pase-like"/>
</dbReference>
<dbReference type="GO" id="GO:0035312">
    <property type="term" value="F:5'-3' DNA exonuclease activity"/>
    <property type="evidence" value="ECO:0007669"/>
    <property type="project" value="TreeGrafter"/>
</dbReference>
<dbReference type="AlphaFoldDB" id="V4RV93"/>
<dbReference type="SUPFAM" id="SSF52540">
    <property type="entry name" value="P-loop containing nucleoside triphosphate hydrolases"/>
    <property type="match status" value="1"/>
</dbReference>
<gene>
    <name evidence="3" type="ORF">F753_22500</name>
</gene>
<dbReference type="InterPro" id="IPR052018">
    <property type="entry name" value="PHP_domain"/>
</dbReference>
<dbReference type="RefSeq" id="WP_011806701.1">
    <property type="nucleotide sequence ID" value="NZ_AOFQ01000071.1"/>
</dbReference>
<dbReference type="PANTHER" id="PTHR42924">
    <property type="entry name" value="EXONUCLEASE"/>
    <property type="match status" value="1"/>
</dbReference>
<dbReference type="EMBL" id="AOFQ01000071">
    <property type="protein sequence ID" value="ESQ97121.1"/>
    <property type="molecule type" value="Genomic_DNA"/>
</dbReference>
<feature type="coiled-coil region" evidence="1">
    <location>
        <begin position="485"/>
        <end position="527"/>
    </location>
</feature>
<dbReference type="GO" id="GO:0016887">
    <property type="term" value="F:ATP hydrolysis activity"/>
    <property type="evidence" value="ECO:0007669"/>
    <property type="project" value="InterPro"/>
</dbReference>
<dbReference type="Proteomes" id="UP000017822">
    <property type="component" value="Unassembled WGS sequence"/>
</dbReference>
<sequence length="955" mass="105919">MSVNASPSWPYPGARWWKFDFHTHTPASKDTGAWQVAIGTPNELTPQTWLLKYMAAEIDCVAVTDHNTGEWIDRLKAAYAEMKREADAGTPPGGFRELHLFPGVEISVQGGFHLLAIFDPSATSQTISDLLAQVDYQGTRGDSDGVTRLGAAQVVERILAAGGLAIPAHVEGDKGLLQVEPGTRKCMMDANTVKAILQEPGILALEWAASNSPVPMVLEELKLRFASVVGSDCHSFQGTAVPGSRYTWIKMARPSLEGLRLALLDGQEVSVRRSDESDGFAPFNTPEHFIESIEIRDARYMGRGRQPAELPLNPYFNALIGGRGTGKSTTVHALRLAYRREKELSLSSEAGQTFKRFNQVARGRNDEGGLRAETSLCVQVQRDGMPYRLIWRQDGQGHAVEEWNAATGSFKPSASQAVTEQRFPVRLFSQGQIAALAGDSQQALLKVIDDAAGTQSQQAAFEEAKRAFLAARAQMRELDGKLQGREALTLALQDIQRKLARFEGADHAALLKNYQRTNRQSRELERQFDASAELATRLKALADDLLAEDLPEGLFDTAEDGPALSIVQALHAAIAKAQQDVERAANVLQERGQVLRGELEASPWFARIDAAKTAYEQLKADLQQQGVSDPSEYGRLVQEKQRQEIELKKLEALQKQHTELREKAKSLLEQVQSARRAISAQRSAFLQATLQGNPFVRIELIPYSRDAQGIERSLREVLGAVDERFKADIYQEPQEEGLARGVVADLMLLSELSLNTLPSSQDIEAYENSIETLKKRLVEAAVGKDEFGARFNSFLKAEADKRPEFIDHILCWFPEDGLQVEYSRKGDGRDFQSIGQASAGQRAAAMLAFLLAHGNEPLVLDQPEDDLDNHLIYGLVVQQIRSNKLRRQLIIVTHNPNIVVNGDAELIHVLDFNHQCHVKQTGSLQDQAMRREVCQVMEGGEEAFERRYQRLGREV</sequence>
<protein>
    <submittedName>
        <fullName evidence="3">Chromosome segregation protein SMC</fullName>
    </submittedName>
</protein>
<evidence type="ECO:0000259" key="2">
    <source>
        <dbReference type="Pfam" id="PF13304"/>
    </source>
</evidence>
<evidence type="ECO:0000256" key="1">
    <source>
        <dbReference type="SAM" id="Coils"/>
    </source>
</evidence>
<evidence type="ECO:0000313" key="4">
    <source>
        <dbReference type="Proteomes" id="UP000017822"/>
    </source>
</evidence>
<dbReference type="PANTHER" id="PTHR42924:SF3">
    <property type="entry name" value="POLYMERASE_HISTIDINOL PHOSPHATASE N-TERMINAL DOMAIN-CONTAINING PROTEIN"/>
    <property type="match status" value="1"/>
</dbReference>
<dbReference type="Gene3D" id="3.40.50.300">
    <property type="entry name" value="P-loop containing nucleotide triphosphate hydrolases"/>
    <property type="match status" value="2"/>
</dbReference>
<dbReference type="Gene3D" id="3.20.20.140">
    <property type="entry name" value="Metal-dependent hydrolases"/>
    <property type="match status" value="1"/>
</dbReference>
<comment type="caution">
    <text evidence="3">The sequence shown here is derived from an EMBL/GenBank/DDBJ whole genome shotgun (WGS) entry which is preliminary data.</text>
</comment>
<reference evidence="3 4" key="1">
    <citation type="submission" date="2013-07" db="EMBL/GenBank/DDBJ databases">
        <authorList>
            <person name="Schaap P.J."/>
            <person name="Mehboob F."/>
            <person name="Oosterkamp M.J."/>
            <person name="de Vos W.M."/>
            <person name="Stams A.J.M."/>
            <person name="Koehorst J.J."/>
        </authorList>
    </citation>
    <scope>NUCLEOTIDE SEQUENCE [LARGE SCALE GENOMIC DNA]</scope>
    <source>
        <strain evidence="3 4">AW-1</strain>
    </source>
</reference>
<feature type="domain" description="ATPase AAA-type core" evidence="2">
    <location>
        <begin position="806"/>
        <end position="899"/>
    </location>
</feature>